<dbReference type="Proteomes" id="UP001487740">
    <property type="component" value="Unassembled WGS sequence"/>
</dbReference>
<proteinExistence type="predicted"/>
<name>A0AAW0UX91_SCYPA</name>
<reference evidence="2 3" key="1">
    <citation type="submission" date="2023-03" db="EMBL/GenBank/DDBJ databases">
        <title>High-quality genome of Scylla paramamosain provides insights in environmental adaptation.</title>
        <authorList>
            <person name="Zhang L."/>
        </authorList>
    </citation>
    <scope>NUCLEOTIDE SEQUENCE [LARGE SCALE GENOMIC DNA]</scope>
    <source>
        <strain evidence="2">LZ_2023a</strain>
        <tissue evidence="2">Muscle</tissue>
    </source>
</reference>
<protein>
    <submittedName>
        <fullName evidence="2">Uncharacterized protein</fullName>
    </submittedName>
</protein>
<dbReference type="AlphaFoldDB" id="A0AAW0UX91"/>
<accession>A0AAW0UX91</accession>
<sequence length="155" mass="17379">MASSAVVPTYDKRLWTSPSSMPGGGALTPTQPTIGGSLCPSPTHLLPHHQATPTPTPAPPNYFESVKYSMTRRGVARHHRRDASRPQRWELVQYSTYSPDAHRGAARREPSTPRPWRRRYVLPRALLYHLCGVTADGRDRERPVQQSVSCRDLSL</sequence>
<comment type="caution">
    <text evidence="2">The sequence shown here is derived from an EMBL/GenBank/DDBJ whole genome shotgun (WGS) entry which is preliminary data.</text>
</comment>
<evidence type="ECO:0000256" key="1">
    <source>
        <dbReference type="SAM" id="MobiDB-lite"/>
    </source>
</evidence>
<feature type="region of interest" description="Disordered" evidence="1">
    <location>
        <begin position="13"/>
        <end position="61"/>
    </location>
</feature>
<organism evidence="2 3">
    <name type="scientific">Scylla paramamosain</name>
    <name type="common">Mud crab</name>
    <dbReference type="NCBI Taxonomy" id="85552"/>
    <lineage>
        <taxon>Eukaryota</taxon>
        <taxon>Metazoa</taxon>
        <taxon>Ecdysozoa</taxon>
        <taxon>Arthropoda</taxon>
        <taxon>Crustacea</taxon>
        <taxon>Multicrustacea</taxon>
        <taxon>Malacostraca</taxon>
        <taxon>Eumalacostraca</taxon>
        <taxon>Eucarida</taxon>
        <taxon>Decapoda</taxon>
        <taxon>Pleocyemata</taxon>
        <taxon>Brachyura</taxon>
        <taxon>Eubrachyura</taxon>
        <taxon>Portunoidea</taxon>
        <taxon>Portunidae</taxon>
        <taxon>Portuninae</taxon>
        <taxon>Scylla</taxon>
    </lineage>
</organism>
<dbReference type="EMBL" id="JARAKH010000007">
    <property type="protein sequence ID" value="KAK8402917.1"/>
    <property type="molecule type" value="Genomic_DNA"/>
</dbReference>
<feature type="compositionally biased region" description="Low complexity" evidence="1">
    <location>
        <begin position="42"/>
        <end position="53"/>
    </location>
</feature>
<evidence type="ECO:0000313" key="3">
    <source>
        <dbReference type="Proteomes" id="UP001487740"/>
    </source>
</evidence>
<keyword evidence="3" id="KW-1185">Reference proteome</keyword>
<evidence type="ECO:0000313" key="2">
    <source>
        <dbReference type="EMBL" id="KAK8402917.1"/>
    </source>
</evidence>
<gene>
    <name evidence="2" type="ORF">O3P69_000889</name>
</gene>